<dbReference type="InterPro" id="IPR029058">
    <property type="entry name" value="AB_hydrolase_fold"/>
</dbReference>
<proteinExistence type="predicted"/>
<dbReference type="EMBL" id="CP002083">
    <property type="protein sequence ID" value="ADJ23559.1"/>
    <property type="molecule type" value="Genomic_DNA"/>
</dbReference>
<dbReference type="STRING" id="582899.Hden_1756"/>
<dbReference type="Proteomes" id="UP000002033">
    <property type="component" value="Chromosome"/>
</dbReference>
<dbReference type="SUPFAM" id="SSF53474">
    <property type="entry name" value="alpha/beta-Hydrolases"/>
    <property type="match status" value="1"/>
</dbReference>
<evidence type="ECO:0008006" key="3">
    <source>
        <dbReference type="Google" id="ProtNLM"/>
    </source>
</evidence>
<keyword evidence="2" id="KW-1185">Reference proteome</keyword>
<dbReference type="HOGENOM" id="CLU_976255_0_0_5"/>
<dbReference type="Gene3D" id="3.40.50.1820">
    <property type="entry name" value="alpha/beta hydrolase"/>
    <property type="match status" value="1"/>
</dbReference>
<sequence length="290" mass="31195">MAEPRSFETPRADGSVIHWMLDLPVNEAKSALVVIAQGSGCAAAMQSSNLELARSAFGNLAALTVEKYGVKPGDNPTDDHGDCSQPFREHHTVSQRVADYRQIIGSLRDAAWWNGKLVLFGGSEGGIVMAMLAPEVRADAAILISTGGGVPFGQMVRQSIPEEGWPTVDATFERARQNPDSTELWAGQSLRFWADAIDRRAADYMLRADTDFLLIQGGRDRAGASNVARAVGDLFASAGRCNLTYWEFPAFDHGMIDANGNAHMVEVLSQAALWLASHTATNVSAACTTQ</sequence>
<accession>D8JYV7</accession>
<dbReference type="KEGG" id="hdn:Hden_1756"/>
<evidence type="ECO:0000313" key="2">
    <source>
        <dbReference type="Proteomes" id="UP000002033"/>
    </source>
</evidence>
<protein>
    <recommendedName>
        <fullName evidence="3">Serine aminopeptidase S33 domain-containing protein</fullName>
    </recommendedName>
</protein>
<gene>
    <name evidence="1" type="ordered locus">Hden_1756</name>
</gene>
<organism evidence="1 2">
    <name type="scientific">Hyphomicrobium denitrificans (strain ATCC 51888 / DSM 1869 / NCIMB 11706 / TK 0415)</name>
    <dbReference type="NCBI Taxonomy" id="582899"/>
    <lineage>
        <taxon>Bacteria</taxon>
        <taxon>Pseudomonadati</taxon>
        <taxon>Pseudomonadota</taxon>
        <taxon>Alphaproteobacteria</taxon>
        <taxon>Hyphomicrobiales</taxon>
        <taxon>Hyphomicrobiaceae</taxon>
        <taxon>Hyphomicrobium</taxon>
    </lineage>
</organism>
<name>D8JYV7_HYPDA</name>
<evidence type="ECO:0000313" key="1">
    <source>
        <dbReference type="EMBL" id="ADJ23559.1"/>
    </source>
</evidence>
<dbReference type="AlphaFoldDB" id="D8JYV7"/>
<reference evidence="2" key="1">
    <citation type="journal article" date="2011" name="J. Bacteriol.">
        <title>Genome sequences of eight morphologically diverse alphaproteobacteria.</title>
        <authorList>
            <consortium name="US DOE Joint Genome Institute"/>
            <person name="Brown P.J."/>
            <person name="Kysela D.T."/>
            <person name="Buechlein A."/>
            <person name="Hemmerich C."/>
            <person name="Brun Y.V."/>
        </authorList>
    </citation>
    <scope>NUCLEOTIDE SEQUENCE [LARGE SCALE GENOMIC DNA]</scope>
    <source>
        <strain evidence="2">ATCC 51888 / DSM 1869 / NCIB 11706 / TK 0415</strain>
    </source>
</reference>
<dbReference type="eggNOG" id="COG1073">
    <property type="taxonomic scope" value="Bacteria"/>
</dbReference>